<evidence type="ECO:0000256" key="10">
    <source>
        <dbReference type="ARBA" id="ARBA00022989"/>
    </source>
</evidence>
<keyword evidence="9 12" id="KW-0653">Protein transport</keyword>
<keyword evidence="7" id="KW-0997">Cell inner membrane</keyword>
<evidence type="ECO:0000256" key="8">
    <source>
        <dbReference type="ARBA" id="ARBA00022692"/>
    </source>
</evidence>
<comment type="subunit">
    <text evidence="4">The accessory proteins ExbB and ExbD seem to form a complex with TonB.</text>
</comment>
<comment type="similarity">
    <text evidence="3 12">Belongs to the ExbD/TolR family.</text>
</comment>
<sequence>MAFGGGLDDDSSEVMSEINMTPLVDVMLVLLIIFIITVPVITNSVKVDLPRADNTPNDIKPDAVTLSITAEGIIHWDKTEMTMEALEQRLIAAAASPVQPEVHIRGDRNASYEHVLKVMAAVQRSGILKLGFVTEPES</sequence>
<keyword evidence="10 13" id="KW-1133">Transmembrane helix</keyword>
<gene>
    <name evidence="14" type="ORF">C0068_18640</name>
</gene>
<keyword evidence="11 13" id="KW-0472">Membrane</keyword>
<proteinExistence type="inferred from homology"/>
<comment type="subcellular location">
    <subcellularLocation>
        <location evidence="2">Cell inner membrane</location>
        <topology evidence="2">Single-pass type II membrane protein</topology>
    </subcellularLocation>
    <subcellularLocation>
        <location evidence="12">Cell membrane</location>
        <topology evidence="12">Single-pass type II membrane protein</topology>
    </subcellularLocation>
</comment>
<reference evidence="14" key="1">
    <citation type="submission" date="2018-01" db="EMBL/GenBank/DDBJ databases">
        <authorList>
            <person name="Yu X.-D."/>
        </authorList>
    </citation>
    <scope>NUCLEOTIDE SEQUENCE</scope>
    <source>
        <strain evidence="14">ZX-21</strain>
    </source>
</reference>
<evidence type="ECO:0000256" key="5">
    <source>
        <dbReference type="ARBA" id="ARBA00022448"/>
    </source>
</evidence>
<dbReference type="InterPro" id="IPR003400">
    <property type="entry name" value="ExbD"/>
</dbReference>
<evidence type="ECO:0000256" key="9">
    <source>
        <dbReference type="ARBA" id="ARBA00022927"/>
    </source>
</evidence>
<protein>
    <submittedName>
        <fullName evidence="14">Biopolymer transporter ExbD</fullName>
    </submittedName>
</protein>
<evidence type="ECO:0000256" key="12">
    <source>
        <dbReference type="RuleBase" id="RU003879"/>
    </source>
</evidence>
<accession>A0A2S4HAM7</accession>
<evidence type="ECO:0000313" key="14">
    <source>
        <dbReference type="EMBL" id="POP51009.1"/>
    </source>
</evidence>
<keyword evidence="6" id="KW-1003">Cell membrane</keyword>
<dbReference type="Gene3D" id="3.30.420.270">
    <property type="match status" value="1"/>
</dbReference>
<dbReference type="GO" id="GO:0022857">
    <property type="term" value="F:transmembrane transporter activity"/>
    <property type="evidence" value="ECO:0007669"/>
    <property type="project" value="InterPro"/>
</dbReference>
<dbReference type="Proteomes" id="UP000237222">
    <property type="component" value="Unassembled WGS sequence"/>
</dbReference>
<dbReference type="EMBL" id="PQGG01000044">
    <property type="protein sequence ID" value="POP51009.1"/>
    <property type="molecule type" value="Genomic_DNA"/>
</dbReference>
<comment type="function">
    <text evidence="1">Involved in the TonB-dependent energy-dependent transport of various receptor-bound substrates.</text>
</comment>
<keyword evidence="5 12" id="KW-0813">Transport</keyword>
<evidence type="ECO:0000256" key="13">
    <source>
        <dbReference type="SAM" id="Phobius"/>
    </source>
</evidence>
<evidence type="ECO:0000256" key="4">
    <source>
        <dbReference type="ARBA" id="ARBA00011471"/>
    </source>
</evidence>
<dbReference type="OrthoDB" id="9798629at2"/>
<comment type="caution">
    <text evidence="14">The sequence shown here is derived from an EMBL/GenBank/DDBJ whole genome shotgun (WGS) entry which is preliminary data.</text>
</comment>
<dbReference type="GO" id="GO:0005886">
    <property type="term" value="C:plasma membrane"/>
    <property type="evidence" value="ECO:0007669"/>
    <property type="project" value="UniProtKB-SubCell"/>
</dbReference>
<dbReference type="AlphaFoldDB" id="A0A2S4HAM7"/>
<dbReference type="RefSeq" id="WP_103685976.1">
    <property type="nucleotide sequence ID" value="NZ_PQGG01000044.1"/>
</dbReference>
<keyword evidence="8 12" id="KW-0812">Transmembrane</keyword>
<evidence type="ECO:0000256" key="11">
    <source>
        <dbReference type="ARBA" id="ARBA00023136"/>
    </source>
</evidence>
<feature type="transmembrane region" description="Helical" evidence="13">
    <location>
        <begin position="20"/>
        <end position="41"/>
    </location>
</feature>
<evidence type="ECO:0000256" key="3">
    <source>
        <dbReference type="ARBA" id="ARBA00005811"/>
    </source>
</evidence>
<name>A0A2S4HAM7_9GAMM</name>
<dbReference type="PANTHER" id="PTHR30558:SF12">
    <property type="entry name" value="BIOPOLYMER TRANSPORT PROTEIN EXBD"/>
    <property type="match status" value="1"/>
</dbReference>
<evidence type="ECO:0000256" key="7">
    <source>
        <dbReference type="ARBA" id="ARBA00022519"/>
    </source>
</evidence>
<dbReference type="PANTHER" id="PTHR30558">
    <property type="entry name" value="EXBD MEMBRANE COMPONENT OF PMF-DRIVEN MACROMOLECULE IMPORT SYSTEM"/>
    <property type="match status" value="1"/>
</dbReference>
<evidence type="ECO:0000256" key="6">
    <source>
        <dbReference type="ARBA" id="ARBA00022475"/>
    </source>
</evidence>
<dbReference type="Pfam" id="PF02472">
    <property type="entry name" value="ExbD"/>
    <property type="match status" value="1"/>
</dbReference>
<organism evidence="14 15">
    <name type="scientific">Zhongshania marina</name>
    <dbReference type="NCBI Taxonomy" id="2304603"/>
    <lineage>
        <taxon>Bacteria</taxon>
        <taxon>Pseudomonadati</taxon>
        <taxon>Pseudomonadota</taxon>
        <taxon>Gammaproteobacteria</taxon>
        <taxon>Cellvibrionales</taxon>
        <taxon>Spongiibacteraceae</taxon>
        <taxon>Zhongshania</taxon>
    </lineage>
</organism>
<dbReference type="GO" id="GO:0015031">
    <property type="term" value="P:protein transport"/>
    <property type="evidence" value="ECO:0007669"/>
    <property type="project" value="UniProtKB-KW"/>
</dbReference>
<evidence type="ECO:0000256" key="2">
    <source>
        <dbReference type="ARBA" id="ARBA00004249"/>
    </source>
</evidence>
<evidence type="ECO:0000256" key="1">
    <source>
        <dbReference type="ARBA" id="ARBA00003540"/>
    </source>
</evidence>
<evidence type="ECO:0000313" key="15">
    <source>
        <dbReference type="Proteomes" id="UP000237222"/>
    </source>
</evidence>